<dbReference type="OrthoDB" id="10009520at2759"/>
<keyword evidence="10" id="KW-1185">Reference proteome</keyword>
<reference evidence="9" key="2">
    <citation type="journal article" date="2022" name="Microb. Genom.">
        <title>A chromosome-scale genome assembly of the tomato pathogen Cladosporium fulvum reveals a compartmentalized genome architecture and the presence of a dispensable chromosome.</title>
        <authorList>
            <person name="Zaccaron A.Z."/>
            <person name="Chen L.H."/>
            <person name="Samaras A."/>
            <person name="Stergiopoulos I."/>
        </authorList>
    </citation>
    <scope>NUCLEOTIDE SEQUENCE</scope>
    <source>
        <strain evidence="9">Race5_Kim</strain>
    </source>
</reference>
<feature type="domain" description="RING-type" evidence="8">
    <location>
        <begin position="1"/>
        <end position="240"/>
    </location>
</feature>
<evidence type="ECO:0000256" key="4">
    <source>
        <dbReference type="ARBA" id="ARBA00022771"/>
    </source>
</evidence>
<organism evidence="9 10">
    <name type="scientific">Passalora fulva</name>
    <name type="common">Tomato leaf mold</name>
    <name type="synonym">Cladosporium fulvum</name>
    <dbReference type="NCBI Taxonomy" id="5499"/>
    <lineage>
        <taxon>Eukaryota</taxon>
        <taxon>Fungi</taxon>
        <taxon>Dikarya</taxon>
        <taxon>Ascomycota</taxon>
        <taxon>Pezizomycotina</taxon>
        <taxon>Dothideomycetes</taxon>
        <taxon>Dothideomycetidae</taxon>
        <taxon>Mycosphaerellales</taxon>
        <taxon>Mycosphaerellaceae</taxon>
        <taxon>Fulvia</taxon>
    </lineage>
</organism>
<dbReference type="GO" id="GO:0004842">
    <property type="term" value="F:ubiquitin-protein transferase activity"/>
    <property type="evidence" value="ECO:0007669"/>
    <property type="project" value="InterPro"/>
</dbReference>
<dbReference type="EMBL" id="CP090166">
    <property type="protein sequence ID" value="UJO16379.1"/>
    <property type="molecule type" value="Genomic_DNA"/>
</dbReference>
<accession>A0A9Q8P7Q9</accession>
<sequence length="411" mass="45766">MPGHPKLTLSRRHDPLSRPRAKPSFTCDVSTDEIQNETPITIHDGTVCRGCFDTGIKPQFEQAASSEFHHPVRWGAKTIEIDRTIRRFFTKAFLELWSRKTKEYATPLSERLYCVGAESTSTPDSCGVFLGIKEKHRITKTCPSCNAHTCPECEVSFTSSPQQHICLPAPEEPTDPFEGLERGRAYQKCPSCGVAVELQDGCNHIACVGNCNTHFCFLCGEPATREDGHWQSGKPCPLYNRAGDANAQYDHGAQAMADLQALTRSIVDEVNAELAGVESQDIDPAELKLRRRDREFLFALSQNIKGRKSLAQHEGQEPLAGDDKVLALLPSMSVLVSYYTLALEQDEPLRERRQSFLNATLPLLEQSLQDLGAEAYDRYPGLQMIITSIMKAMNGEGFATHAAERLANEYF</sequence>
<keyword evidence="3" id="KW-0677">Repeat</keyword>
<dbReference type="SUPFAM" id="SSF57850">
    <property type="entry name" value="RING/U-box"/>
    <property type="match status" value="1"/>
</dbReference>
<evidence type="ECO:0000313" key="10">
    <source>
        <dbReference type="Proteomes" id="UP000756132"/>
    </source>
</evidence>
<evidence type="ECO:0000259" key="8">
    <source>
        <dbReference type="PROSITE" id="PS51873"/>
    </source>
</evidence>
<dbReference type="GeneID" id="71983850"/>
<dbReference type="GO" id="GO:0016567">
    <property type="term" value="P:protein ubiquitination"/>
    <property type="evidence" value="ECO:0007669"/>
    <property type="project" value="InterPro"/>
</dbReference>
<dbReference type="Pfam" id="PF22191">
    <property type="entry name" value="IBR_1"/>
    <property type="match status" value="1"/>
</dbReference>
<dbReference type="KEGG" id="ffu:CLAFUR5_03972"/>
<dbReference type="Proteomes" id="UP000756132">
    <property type="component" value="Chromosome 4"/>
</dbReference>
<evidence type="ECO:0000256" key="5">
    <source>
        <dbReference type="ARBA" id="ARBA00022786"/>
    </source>
</evidence>
<keyword evidence="4" id="KW-0863">Zinc-finger</keyword>
<dbReference type="Gene3D" id="1.20.120.1750">
    <property type="match status" value="1"/>
</dbReference>
<evidence type="ECO:0000256" key="3">
    <source>
        <dbReference type="ARBA" id="ARBA00022737"/>
    </source>
</evidence>
<evidence type="ECO:0000313" key="9">
    <source>
        <dbReference type="EMBL" id="UJO16379.1"/>
    </source>
</evidence>
<dbReference type="AlphaFoldDB" id="A0A9Q8P7Q9"/>
<proteinExistence type="predicted"/>
<keyword evidence="5" id="KW-0833">Ubl conjugation pathway</keyword>
<reference evidence="9" key="1">
    <citation type="submission" date="2021-12" db="EMBL/GenBank/DDBJ databases">
        <authorList>
            <person name="Zaccaron A."/>
            <person name="Stergiopoulos I."/>
        </authorList>
    </citation>
    <scope>NUCLEOTIDE SEQUENCE</scope>
    <source>
        <strain evidence="9">Race5_Kim</strain>
    </source>
</reference>
<protein>
    <recommendedName>
        <fullName evidence="8">RING-type domain-containing protein</fullName>
    </recommendedName>
</protein>
<evidence type="ECO:0000256" key="1">
    <source>
        <dbReference type="ARBA" id="ARBA00022679"/>
    </source>
</evidence>
<gene>
    <name evidence="9" type="ORF">CLAFUR5_03972</name>
</gene>
<dbReference type="GO" id="GO:0008270">
    <property type="term" value="F:zinc ion binding"/>
    <property type="evidence" value="ECO:0007669"/>
    <property type="project" value="UniProtKB-KW"/>
</dbReference>
<dbReference type="CDD" id="cd20336">
    <property type="entry name" value="Rcat_RBR"/>
    <property type="match status" value="1"/>
</dbReference>
<feature type="region of interest" description="Disordered" evidence="7">
    <location>
        <begin position="1"/>
        <end position="24"/>
    </location>
</feature>
<keyword evidence="1" id="KW-0808">Transferase</keyword>
<dbReference type="InterPro" id="IPR031127">
    <property type="entry name" value="E3_UB_ligase_RBR"/>
</dbReference>
<name>A0A9Q8P7Q9_PASFU</name>
<dbReference type="RefSeq" id="XP_047760745.1">
    <property type="nucleotide sequence ID" value="XM_047903120.1"/>
</dbReference>
<dbReference type="PANTHER" id="PTHR11685">
    <property type="entry name" value="RBR FAMILY RING FINGER AND IBR DOMAIN-CONTAINING"/>
    <property type="match status" value="1"/>
</dbReference>
<dbReference type="InterPro" id="IPR044066">
    <property type="entry name" value="TRIAD_supradom"/>
</dbReference>
<evidence type="ECO:0000256" key="2">
    <source>
        <dbReference type="ARBA" id="ARBA00022723"/>
    </source>
</evidence>
<dbReference type="PROSITE" id="PS51873">
    <property type="entry name" value="TRIAD"/>
    <property type="match status" value="1"/>
</dbReference>
<keyword evidence="2" id="KW-0479">Metal-binding</keyword>
<evidence type="ECO:0000256" key="6">
    <source>
        <dbReference type="ARBA" id="ARBA00022833"/>
    </source>
</evidence>
<evidence type="ECO:0000256" key="7">
    <source>
        <dbReference type="SAM" id="MobiDB-lite"/>
    </source>
</evidence>
<keyword evidence="6" id="KW-0862">Zinc</keyword>